<dbReference type="GO" id="GO:0005829">
    <property type="term" value="C:cytosol"/>
    <property type="evidence" value="ECO:0007669"/>
    <property type="project" value="TreeGrafter"/>
</dbReference>
<evidence type="ECO:0008006" key="4">
    <source>
        <dbReference type="Google" id="ProtNLM"/>
    </source>
</evidence>
<feature type="domain" description="Formyl transferase C-terminal" evidence="2">
    <location>
        <begin position="113"/>
        <end position="147"/>
    </location>
</feature>
<dbReference type="AlphaFoldDB" id="A0A382C377"/>
<dbReference type="Pfam" id="PF00551">
    <property type="entry name" value="Formyl_trans_N"/>
    <property type="match status" value="1"/>
</dbReference>
<dbReference type="Pfam" id="PF02911">
    <property type="entry name" value="Formyl_trans_C"/>
    <property type="match status" value="1"/>
</dbReference>
<dbReference type="GO" id="GO:0004479">
    <property type="term" value="F:methionyl-tRNA formyltransferase activity"/>
    <property type="evidence" value="ECO:0007669"/>
    <property type="project" value="TreeGrafter"/>
</dbReference>
<name>A0A382C377_9ZZZZ</name>
<feature type="non-terminal residue" evidence="3">
    <location>
        <position position="1"/>
    </location>
</feature>
<dbReference type="SUPFAM" id="SSF53328">
    <property type="entry name" value="Formyltransferase"/>
    <property type="match status" value="1"/>
</dbReference>
<feature type="domain" description="Formyl transferase N-terminal" evidence="1">
    <location>
        <begin position="2"/>
        <end position="76"/>
    </location>
</feature>
<evidence type="ECO:0000313" key="3">
    <source>
        <dbReference type="EMBL" id="SVB20299.1"/>
    </source>
</evidence>
<proteinExistence type="predicted"/>
<sequence length="148" mass="17289">VIDSARVATVNIHQSLLPAYRGRHPLNWAIIKGETHTGVTIHHINEDFDEGNIILQKKVEILNNDNVMDVYWKATEMVCEMLYGFFDKAKKGNLKGFRQDPERATYFPPRIPKHGKIDWSESAENIYNLVRALTYPYPGAYFYYRRKK</sequence>
<dbReference type="SUPFAM" id="SSF50486">
    <property type="entry name" value="FMT C-terminal domain-like"/>
    <property type="match status" value="1"/>
</dbReference>
<evidence type="ECO:0000259" key="1">
    <source>
        <dbReference type="Pfam" id="PF00551"/>
    </source>
</evidence>
<dbReference type="InterPro" id="IPR002376">
    <property type="entry name" value="Formyl_transf_N"/>
</dbReference>
<feature type="non-terminal residue" evidence="3">
    <location>
        <position position="148"/>
    </location>
</feature>
<protein>
    <recommendedName>
        <fullName evidence="4">Formyl transferase N-terminal domain-containing protein</fullName>
    </recommendedName>
</protein>
<accession>A0A382C377</accession>
<dbReference type="Gene3D" id="3.40.50.12230">
    <property type="match status" value="1"/>
</dbReference>
<dbReference type="PANTHER" id="PTHR11138:SF5">
    <property type="entry name" value="METHIONYL-TRNA FORMYLTRANSFERASE, MITOCHONDRIAL"/>
    <property type="match status" value="1"/>
</dbReference>
<dbReference type="InterPro" id="IPR036477">
    <property type="entry name" value="Formyl_transf_N_sf"/>
</dbReference>
<dbReference type="PANTHER" id="PTHR11138">
    <property type="entry name" value="METHIONYL-TRNA FORMYLTRANSFERASE"/>
    <property type="match status" value="1"/>
</dbReference>
<dbReference type="EMBL" id="UINC01032512">
    <property type="protein sequence ID" value="SVB20299.1"/>
    <property type="molecule type" value="Genomic_DNA"/>
</dbReference>
<organism evidence="3">
    <name type="scientific">marine metagenome</name>
    <dbReference type="NCBI Taxonomy" id="408172"/>
    <lineage>
        <taxon>unclassified sequences</taxon>
        <taxon>metagenomes</taxon>
        <taxon>ecological metagenomes</taxon>
    </lineage>
</organism>
<dbReference type="InterPro" id="IPR011034">
    <property type="entry name" value="Formyl_transferase-like_C_sf"/>
</dbReference>
<evidence type="ECO:0000259" key="2">
    <source>
        <dbReference type="Pfam" id="PF02911"/>
    </source>
</evidence>
<gene>
    <name evidence="3" type="ORF">METZ01_LOCUS173153</name>
</gene>
<dbReference type="InterPro" id="IPR005793">
    <property type="entry name" value="Formyl_trans_C"/>
</dbReference>
<reference evidence="3" key="1">
    <citation type="submission" date="2018-05" db="EMBL/GenBank/DDBJ databases">
        <authorList>
            <person name="Lanie J.A."/>
            <person name="Ng W.-L."/>
            <person name="Kazmierczak K.M."/>
            <person name="Andrzejewski T.M."/>
            <person name="Davidsen T.M."/>
            <person name="Wayne K.J."/>
            <person name="Tettelin H."/>
            <person name="Glass J.I."/>
            <person name="Rusch D."/>
            <person name="Podicherti R."/>
            <person name="Tsui H.-C.T."/>
            <person name="Winkler M.E."/>
        </authorList>
    </citation>
    <scope>NUCLEOTIDE SEQUENCE</scope>
</reference>